<dbReference type="InterPro" id="IPR004838">
    <property type="entry name" value="NHTrfase_class1_PyrdxlP-BS"/>
</dbReference>
<organism evidence="6 7">
    <name type="scientific">Ilumatobacter fluminis</name>
    <dbReference type="NCBI Taxonomy" id="467091"/>
    <lineage>
        <taxon>Bacteria</taxon>
        <taxon>Bacillati</taxon>
        <taxon>Actinomycetota</taxon>
        <taxon>Acidimicrobiia</taxon>
        <taxon>Acidimicrobiales</taxon>
        <taxon>Ilumatobacteraceae</taxon>
        <taxon>Ilumatobacter</taxon>
    </lineage>
</organism>
<dbReference type="Gene3D" id="3.90.1150.10">
    <property type="entry name" value="Aspartate Aminotransferase, domain 1"/>
    <property type="match status" value="1"/>
</dbReference>
<keyword evidence="7" id="KW-1185">Reference proteome</keyword>
<name>A0A4R7I1U6_9ACTN</name>
<keyword evidence="2 4" id="KW-0032">Aminotransferase</keyword>
<comment type="similarity">
    <text evidence="4">Belongs to the class-I pyridoxal-phosphate-dependent aminotransferase family.</text>
</comment>
<keyword evidence="3 4" id="KW-0808">Transferase</keyword>
<evidence type="ECO:0000259" key="5">
    <source>
        <dbReference type="Pfam" id="PF00155"/>
    </source>
</evidence>
<dbReference type="CDD" id="cd00609">
    <property type="entry name" value="AAT_like"/>
    <property type="match status" value="1"/>
</dbReference>
<gene>
    <name evidence="6" type="ORF">BDK89_2765</name>
</gene>
<dbReference type="InterPro" id="IPR015424">
    <property type="entry name" value="PyrdxlP-dep_Trfase"/>
</dbReference>
<comment type="caution">
    <text evidence="6">The sequence shown here is derived from an EMBL/GenBank/DDBJ whole genome shotgun (WGS) entry which is preliminary data.</text>
</comment>
<feature type="domain" description="Aminotransferase class I/classII large" evidence="5">
    <location>
        <begin position="30"/>
        <end position="367"/>
    </location>
</feature>
<dbReference type="RefSeq" id="WP_133869465.1">
    <property type="nucleotide sequence ID" value="NZ_SOAU01000001.1"/>
</dbReference>
<dbReference type="PROSITE" id="PS00105">
    <property type="entry name" value="AA_TRANSFER_CLASS_1"/>
    <property type="match status" value="1"/>
</dbReference>
<evidence type="ECO:0000256" key="1">
    <source>
        <dbReference type="ARBA" id="ARBA00001933"/>
    </source>
</evidence>
<proteinExistence type="inferred from homology"/>
<comment type="cofactor">
    <cofactor evidence="1 4">
        <name>pyridoxal 5'-phosphate</name>
        <dbReference type="ChEBI" id="CHEBI:597326"/>
    </cofactor>
</comment>
<reference evidence="6 7" key="1">
    <citation type="submission" date="2019-03" db="EMBL/GenBank/DDBJ databases">
        <title>Sequencing the genomes of 1000 actinobacteria strains.</title>
        <authorList>
            <person name="Klenk H.-P."/>
        </authorList>
    </citation>
    <scope>NUCLEOTIDE SEQUENCE [LARGE SCALE GENOMIC DNA]</scope>
    <source>
        <strain evidence="6 7">DSM 18936</strain>
    </source>
</reference>
<dbReference type="GO" id="GO:0008483">
    <property type="term" value="F:transaminase activity"/>
    <property type="evidence" value="ECO:0007669"/>
    <property type="project" value="UniProtKB-KW"/>
</dbReference>
<dbReference type="InterPro" id="IPR015422">
    <property type="entry name" value="PyrdxlP-dep_Trfase_small"/>
</dbReference>
<evidence type="ECO:0000256" key="3">
    <source>
        <dbReference type="ARBA" id="ARBA00022679"/>
    </source>
</evidence>
<evidence type="ECO:0000313" key="6">
    <source>
        <dbReference type="EMBL" id="TDT17160.1"/>
    </source>
</evidence>
<dbReference type="EMBL" id="SOAU01000001">
    <property type="protein sequence ID" value="TDT17160.1"/>
    <property type="molecule type" value="Genomic_DNA"/>
</dbReference>
<dbReference type="Pfam" id="PF00155">
    <property type="entry name" value="Aminotran_1_2"/>
    <property type="match status" value="1"/>
</dbReference>
<evidence type="ECO:0000256" key="4">
    <source>
        <dbReference type="RuleBase" id="RU000481"/>
    </source>
</evidence>
<dbReference type="PANTHER" id="PTHR42832:SF3">
    <property type="entry name" value="L-GLUTAMINE--4-(METHYLSULFANYL)-2-OXOBUTANOATE AMINOTRANSFERASE"/>
    <property type="match status" value="1"/>
</dbReference>
<dbReference type="SUPFAM" id="SSF53383">
    <property type="entry name" value="PLP-dependent transferases"/>
    <property type="match status" value="1"/>
</dbReference>
<evidence type="ECO:0000313" key="7">
    <source>
        <dbReference type="Proteomes" id="UP000294558"/>
    </source>
</evidence>
<accession>A0A4R7I1U6</accession>
<dbReference type="InterPro" id="IPR050881">
    <property type="entry name" value="LL-DAP_aminotransferase"/>
</dbReference>
<evidence type="ECO:0000256" key="2">
    <source>
        <dbReference type="ARBA" id="ARBA00022576"/>
    </source>
</evidence>
<dbReference type="EC" id="2.6.1.-" evidence="4"/>
<dbReference type="OrthoDB" id="9813612at2"/>
<protein>
    <recommendedName>
        <fullName evidence="4">Aminotransferase</fullName>
        <ecNumber evidence="4">2.6.1.-</ecNumber>
    </recommendedName>
</protein>
<dbReference type="PANTHER" id="PTHR42832">
    <property type="entry name" value="AMINO ACID AMINOTRANSFERASE"/>
    <property type="match status" value="1"/>
</dbReference>
<dbReference type="InterPro" id="IPR015421">
    <property type="entry name" value="PyrdxlP-dep_Trfase_major"/>
</dbReference>
<dbReference type="Proteomes" id="UP000294558">
    <property type="component" value="Unassembled WGS sequence"/>
</dbReference>
<dbReference type="AlphaFoldDB" id="A0A4R7I1U6"/>
<sequence>MTPEPFVPPPYPYERIDRFKPYGERFETGLIDLSIGTPFDPPPAAVIEALATSNAERGYPPSIGTVPLREAIGRWMRRRFDLDVPIDQMAAAIGTKEFVGTLPQWMKLRSPDRDTVLYPEISYPTYEMGATLAGCRAVPIPMTPTGGVQLDAIDPADAERALLLWVNSPGNPSGILDDLGAAAAWGREHGVPVFSDECYVEFTWTGHGRTILEHGTDGVVAVHSLSKRSNLAGARLGFYAGDADLVDYLREVRKHVGMMVPGPVQAAGVVALDDDEHVEVQRERYRTRLVHLADVLSRWSGYDIEVPGGGFYLWFRVGDAWEFTERLAREAGVLVSPGDFYGAAGADYVRVAVVQPDERIAEIAQRLGVD</sequence>
<dbReference type="GO" id="GO:0030170">
    <property type="term" value="F:pyridoxal phosphate binding"/>
    <property type="evidence" value="ECO:0007669"/>
    <property type="project" value="InterPro"/>
</dbReference>
<dbReference type="InterPro" id="IPR004839">
    <property type="entry name" value="Aminotransferase_I/II_large"/>
</dbReference>
<dbReference type="Gene3D" id="3.40.640.10">
    <property type="entry name" value="Type I PLP-dependent aspartate aminotransferase-like (Major domain)"/>
    <property type="match status" value="1"/>
</dbReference>